<comment type="subcellular location">
    <subcellularLocation>
        <location evidence="1">Membrane</location>
        <topology evidence="1">Multi-pass membrane protein</topology>
    </subcellularLocation>
</comment>
<keyword evidence="4 8" id="KW-0812">Transmembrane</keyword>
<organism evidence="10 11">
    <name type="scientific">Scytalidium lignicola</name>
    <name type="common">Hyphomycete</name>
    <dbReference type="NCBI Taxonomy" id="5539"/>
    <lineage>
        <taxon>Eukaryota</taxon>
        <taxon>Fungi</taxon>
        <taxon>Dikarya</taxon>
        <taxon>Ascomycota</taxon>
        <taxon>Pezizomycotina</taxon>
        <taxon>Leotiomycetes</taxon>
        <taxon>Leotiomycetes incertae sedis</taxon>
        <taxon>Scytalidium</taxon>
    </lineage>
</organism>
<sequence>MDDETKPRFAVAWINVICAIFSSIGAFIFGFDSGIFNTTIAHATFNIYMFNNTDGNAILTGAVASTYTAGTAIGGLFSGWSAERFGRKKTIIVAAAVVAVGTAIQTAAQNVGMLIAGRVIAGLAVGVLLSIVPVYNAELAVPQYRGIIVGLFGVMASFGVVCSNWIGYACQFAHGDAQWRIPLGCQIPTAVLLCIGAFFLPESPRWLIEKDRSQEAHAIMMRIHGKLGENYVAREFTQMHEQIVAETAARKSRWIDTIATPSARKRMYLGVFVNIFNNLGGTPVISVYQSKLFQEIGFVGTKTLLLSGCYGLAGFAGVITNITLVADRMGRKQSMWVGAMVLVADLVILMPLTKIYTGSDNMAGKAAAVTFIFLHSYPYSVFMYGTVWVYTTEIFPTHLRAKGTAICTFWGQAFGILLQQIGLKVFEDIGYLFYIVFIVCTSFAGVIYYLFLPETKGATLEDISRFFGDTVVASFNEDKTRIARVLNEVEGYGDPENEVDGDRQGKDVAVQQIEHVERT</sequence>
<dbReference type="PRINTS" id="PR00171">
    <property type="entry name" value="SUGRTRNSPORT"/>
</dbReference>
<feature type="transmembrane region" description="Helical" evidence="8">
    <location>
        <begin position="267"/>
        <end position="285"/>
    </location>
</feature>
<feature type="domain" description="Major facilitator superfamily (MFS) profile" evidence="9">
    <location>
        <begin position="18"/>
        <end position="456"/>
    </location>
</feature>
<feature type="transmembrane region" description="Helical" evidence="8">
    <location>
        <begin position="179"/>
        <end position="200"/>
    </location>
</feature>
<dbReference type="PROSITE" id="PS50850">
    <property type="entry name" value="MFS"/>
    <property type="match status" value="1"/>
</dbReference>
<feature type="non-terminal residue" evidence="10">
    <location>
        <position position="1"/>
    </location>
</feature>
<feature type="non-terminal residue" evidence="10">
    <location>
        <position position="519"/>
    </location>
</feature>
<name>A0A3E2H885_SCYLI</name>
<evidence type="ECO:0000256" key="4">
    <source>
        <dbReference type="ARBA" id="ARBA00022692"/>
    </source>
</evidence>
<dbReference type="Pfam" id="PF00083">
    <property type="entry name" value="Sugar_tr"/>
    <property type="match status" value="1"/>
</dbReference>
<dbReference type="FunFam" id="1.20.1250.20:FF:000134">
    <property type="entry name" value="MFS sugar transporter protein"/>
    <property type="match status" value="1"/>
</dbReference>
<dbReference type="InterPro" id="IPR020846">
    <property type="entry name" value="MFS_dom"/>
</dbReference>
<dbReference type="InterPro" id="IPR005829">
    <property type="entry name" value="Sugar_transporter_CS"/>
</dbReference>
<dbReference type="OMA" id="VMIAICM"/>
<evidence type="ECO:0000256" key="5">
    <source>
        <dbReference type="ARBA" id="ARBA00022989"/>
    </source>
</evidence>
<dbReference type="SUPFAM" id="SSF103473">
    <property type="entry name" value="MFS general substrate transporter"/>
    <property type="match status" value="1"/>
</dbReference>
<feature type="transmembrane region" description="Helical" evidence="8">
    <location>
        <begin position="403"/>
        <end position="423"/>
    </location>
</feature>
<feature type="transmembrane region" description="Helical" evidence="8">
    <location>
        <begin position="12"/>
        <end position="36"/>
    </location>
</feature>
<dbReference type="OrthoDB" id="6133115at2759"/>
<evidence type="ECO:0000256" key="1">
    <source>
        <dbReference type="ARBA" id="ARBA00004141"/>
    </source>
</evidence>
<feature type="transmembrane region" description="Helical" evidence="8">
    <location>
        <begin position="114"/>
        <end position="135"/>
    </location>
</feature>
<evidence type="ECO:0000313" key="11">
    <source>
        <dbReference type="Proteomes" id="UP000258309"/>
    </source>
</evidence>
<accession>A0A3E2H885</accession>
<dbReference type="Gene3D" id="1.20.1250.20">
    <property type="entry name" value="MFS general substrate transporter like domains"/>
    <property type="match status" value="1"/>
</dbReference>
<dbReference type="NCBIfam" id="TIGR00879">
    <property type="entry name" value="SP"/>
    <property type="match status" value="1"/>
</dbReference>
<dbReference type="AlphaFoldDB" id="A0A3E2H885"/>
<dbReference type="PROSITE" id="PS00216">
    <property type="entry name" value="SUGAR_TRANSPORT_1"/>
    <property type="match status" value="1"/>
</dbReference>
<protein>
    <recommendedName>
        <fullName evidence="9">Major facilitator superfamily (MFS) profile domain-containing protein</fullName>
    </recommendedName>
</protein>
<reference evidence="10 11" key="1">
    <citation type="submission" date="2018-05" db="EMBL/GenBank/DDBJ databases">
        <title>Draft genome sequence of Scytalidium lignicola DSM 105466, a ubiquitous saprotrophic fungus.</title>
        <authorList>
            <person name="Buettner E."/>
            <person name="Gebauer A.M."/>
            <person name="Hofrichter M."/>
            <person name="Liers C."/>
            <person name="Kellner H."/>
        </authorList>
    </citation>
    <scope>NUCLEOTIDE SEQUENCE [LARGE SCALE GENOMIC DNA]</scope>
    <source>
        <strain evidence="10 11">DSM 105466</strain>
    </source>
</reference>
<keyword evidence="5 8" id="KW-1133">Transmembrane helix</keyword>
<evidence type="ECO:0000256" key="2">
    <source>
        <dbReference type="ARBA" id="ARBA00010992"/>
    </source>
</evidence>
<comment type="similarity">
    <text evidence="2 7">Belongs to the major facilitator superfamily. Sugar transporter (TC 2.A.1.1) family.</text>
</comment>
<feature type="transmembrane region" description="Helical" evidence="8">
    <location>
        <begin position="56"/>
        <end position="78"/>
    </location>
</feature>
<proteinExistence type="inferred from homology"/>
<evidence type="ECO:0000313" key="10">
    <source>
        <dbReference type="EMBL" id="RFU29584.1"/>
    </source>
</evidence>
<evidence type="ECO:0000256" key="8">
    <source>
        <dbReference type="SAM" id="Phobius"/>
    </source>
</evidence>
<dbReference type="PANTHER" id="PTHR48022:SF2">
    <property type="entry name" value="PLASTIDIC GLUCOSE TRANSPORTER 4"/>
    <property type="match status" value="1"/>
</dbReference>
<keyword evidence="6 8" id="KW-0472">Membrane</keyword>
<feature type="transmembrane region" description="Helical" evidence="8">
    <location>
        <begin position="90"/>
        <end position="108"/>
    </location>
</feature>
<dbReference type="EMBL" id="NCSJ02000124">
    <property type="protein sequence ID" value="RFU29584.1"/>
    <property type="molecule type" value="Genomic_DNA"/>
</dbReference>
<feature type="transmembrane region" description="Helical" evidence="8">
    <location>
        <begin position="147"/>
        <end position="167"/>
    </location>
</feature>
<evidence type="ECO:0000256" key="7">
    <source>
        <dbReference type="RuleBase" id="RU003346"/>
    </source>
</evidence>
<dbReference type="InterPro" id="IPR005828">
    <property type="entry name" value="MFS_sugar_transport-like"/>
</dbReference>
<feature type="transmembrane region" description="Helical" evidence="8">
    <location>
        <begin position="305"/>
        <end position="324"/>
    </location>
</feature>
<dbReference type="PANTHER" id="PTHR48022">
    <property type="entry name" value="PLASTIDIC GLUCOSE TRANSPORTER 4"/>
    <property type="match status" value="1"/>
</dbReference>
<dbReference type="GO" id="GO:0005351">
    <property type="term" value="F:carbohydrate:proton symporter activity"/>
    <property type="evidence" value="ECO:0007669"/>
    <property type="project" value="TreeGrafter"/>
</dbReference>
<feature type="transmembrane region" description="Helical" evidence="8">
    <location>
        <begin position="336"/>
        <end position="356"/>
    </location>
</feature>
<evidence type="ECO:0000256" key="6">
    <source>
        <dbReference type="ARBA" id="ARBA00023136"/>
    </source>
</evidence>
<evidence type="ECO:0000256" key="3">
    <source>
        <dbReference type="ARBA" id="ARBA00022448"/>
    </source>
</evidence>
<dbReference type="GO" id="GO:0016020">
    <property type="term" value="C:membrane"/>
    <property type="evidence" value="ECO:0007669"/>
    <property type="project" value="UniProtKB-SubCell"/>
</dbReference>
<evidence type="ECO:0000259" key="9">
    <source>
        <dbReference type="PROSITE" id="PS50850"/>
    </source>
</evidence>
<gene>
    <name evidence="10" type="ORF">B7463_g6768</name>
</gene>
<feature type="transmembrane region" description="Helical" evidence="8">
    <location>
        <begin position="429"/>
        <end position="451"/>
    </location>
</feature>
<dbReference type="InterPro" id="IPR050360">
    <property type="entry name" value="MFS_Sugar_Transporters"/>
</dbReference>
<comment type="caution">
    <text evidence="10">The sequence shown here is derived from an EMBL/GenBank/DDBJ whole genome shotgun (WGS) entry which is preliminary data.</text>
</comment>
<feature type="transmembrane region" description="Helical" evidence="8">
    <location>
        <begin position="368"/>
        <end position="391"/>
    </location>
</feature>
<dbReference type="Proteomes" id="UP000258309">
    <property type="component" value="Unassembled WGS sequence"/>
</dbReference>
<keyword evidence="11" id="KW-1185">Reference proteome</keyword>
<dbReference type="InterPro" id="IPR036259">
    <property type="entry name" value="MFS_trans_sf"/>
</dbReference>
<dbReference type="InterPro" id="IPR003663">
    <property type="entry name" value="Sugar/inositol_transpt"/>
</dbReference>
<keyword evidence="3 7" id="KW-0813">Transport</keyword>
<dbReference type="PROSITE" id="PS00217">
    <property type="entry name" value="SUGAR_TRANSPORT_2"/>
    <property type="match status" value="1"/>
</dbReference>